<evidence type="ECO:0000313" key="5">
    <source>
        <dbReference type="Proteomes" id="UP000324632"/>
    </source>
</evidence>
<proteinExistence type="predicted"/>
<keyword evidence="5" id="KW-1185">Reference proteome</keyword>
<dbReference type="InterPro" id="IPR003599">
    <property type="entry name" value="Ig_sub"/>
</dbReference>
<name>A0A5A9NRD0_9TELE</name>
<sequence>MWTCVFLVCVTGVFGVDADEVKSVSVMEGESVTLHTNLTHIQRDDQILWMFGPEETPIAEIHKKIIDMYDSKEIFGVRLKLDSQTGSLTITNITITDSCVYTLEIISDRGTSYKRFNVTVYGFLPFLSALKTRQSTEVGLVLVVVFVCLLMGWNCLCLCCLYCKMGTGPESKCVLQLSNKYTHSTTVITHTCAFREELVRIHRGHLQPSRERPVAGQ</sequence>
<dbReference type="SMART" id="SM00409">
    <property type="entry name" value="IG"/>
    <property type="match status" value="1"/>
</dbReference>
<dbReference type="PANTHER" id="PTHR21063">
    <property type="entry name" value="LFA-3"/>
    <property type="match status" value="1"/>
</dbReference>
<feature type="chain" id="PRO_5023128832" description="Immunoglobulin domain-containing protein" evidence="2">
    <location>
        <begin position="19"/>
        <end position="217"/>
    </location>
</feature>
<dbReference type="Gene3D" id="2.60.40.10">
    <property type="entry name" value="Immunoglobulins"/>
    <property type="match status" value="1"/>
</dbReference>
<organism evidence="4 5">
    <name type="scientific">Triplophysa tibetana</name>
    <dbReference type="NCBI Taxonomy" id="1572043"/>
    <lineage>
        <taxon>Eukaryota</taxon>
        <taxon>Metazoa</taxon>
        <taxon>Chordata</taxon>
        <taxon>Craniata</taxon>
        <taxon>Vertebrata</taxon>
        <taxon>Euteleostomi</taxon>
        <taxon>Actinopterygii</taxon>
        <taxon>Neopterygii</taxon>
        <taxon>Teleostei</taxon>
        <taxon>Ostariophysi</taxon>
        <taxon>Cypriniformes</taxon>
        <taxon>Nemacheilidae</taxon>
        <taxon>Triplophysa</taxon>
    </lineage>
</organism>
<dbReference type="AlphaFoldDB" id="A0A5A9NRD0"/>
<evidence type="ECO:0000313" key="4">
    <source>
        <dbReference type="EMBL" id="KAA0711973.1"/>
    </source>
</evidence>
<feature type="domain" description="Immunoglobulin" evidence="3">
    <location>
        <begin position="21"/>
        <end position="121"/>
    </location>
</feature>
<keyword evidence="1" id="KW-1133">Transmembrane helix</keyword>
<dbReference type="InterPro" id="IPR013106">
    <property type="entry name" value="Ig_V-set"/>
</dbReference>
<comment type="caution">
    <text evidence="4">The sequence shown here is derived from an EMBL/GenBank/DDBJ whole genome shotgun (WGS) entry which is preliminary data.</text>
</comment>
<dbReference type="Proteomes" id="UP000324632">
    <property type="component" value="Chromosome 14"/>
</dbReference>
<keyword evidence="1" id="KW-0812">Transmembrane</keyword>
<dbReference type="InterPro" id="IPR013783">
    <property type="entry name" value="Ig-like_fold"/>
</dbReference>
<dbReference type="EMBL" id="SOYY01000014">
    <property type="protein sequence ID" value="KAA0711973.1"/>
    <property type="molecule type" value="Genomic_DNA"/>
</dbReference>
<dbReference type="FunFam" id="2.60.40.10:FF:002431">
    <property type="entry name" value="Si:ch211-222k6.3"/>
    <property type="match status" value="1"/>
</dbReference>
<dbReference type="SUPFAM" id="SSF48726">
    <property type="entry name" value="Immunoglobulin"/>
    <property type="match status" value="1"/>
</dbReference>
<evidence type="ECO:0000256" key="2">
    <source>
        <dbReference type="SAM" id="SignalP"/>
    </source>
</evidence>
<protein>
    <recommendedName>
        <fullName evidence="3">Immunoglobulin domain-containing protein</fullName>
    </recommendedName>
</protein>
<dbReference type="InterPro" id="IPR036179">
    <property type="entry name" value="Ig-like_dom_sf"/>
</dbReference>
<feature type="signal peptide" evidence="2">
    <location>
        <begin position="1"/>
        <end position="18"/>
    </location>
</feature>
<accession>A0A5A9NRD0</accession>
<dbReference type="Pfam" id="PF07686">
    <property type="entry name" value="V-set"/>
    <property type="match status" value="1"/>
</dbReference>
<keyword evidence="2" id="KW-0732">Signal</keyword>
<feature type="transmembrane region" description="Helical" evidence="1">
    <location>
        <begin position="138"/>
        <end position="162"/>
    </location>
</feature>
<dbReference type="PANTHER" id="PTHR21063:SF4">
    <property type="entry name" value="CD48 ANTIGEN-RELATED"/>
    <property type="match status" value="1"/>
</dbReference>
<evidence type="ECO:0000259" key="3">
    <source>
        <dbReference type="SMART" id="SM00409"/>
    </source>
</evidence>
<keyword evidence="1" id="KW-0472">Membrane</keyword>
<evidence type="ECO:0000256" key="1">
    <source>
        <dbReference type="SAM" id="Phobius"/>
    </source>
</evidence>
<reference evidence="4 5" key="1">
    <citation type="journal article" date="2019" name="Mol. Ecol. Resour.">
        <title>Chromosome-level genome assembly of Triplophysa tibetana, a fish adapted to the harsh high-altitude environment of the Tibetan Plateau.</title>
        <authorList>
            <person name="Yang X."/>
            <person name="Liu H."/>
            <person name="Ma Z."/>
            <person name="Zou Y."/>
            <person name="Zou M."/>
            <person name="Mao Y."/>
            <person name="Li X."/>
            <person name="Wang H."/>
            <person name="Chen T."/>
            <person name="Wang W."/>
            <person name="Yang R."/>
        </authorList>
    </citation>
    <scope>NUCLEOTIDE SEQUENCE [LARGE SCALE GENOMIC DNA]</scope>
    <source>
        <strain evidence="4">TTIB1903HZAU</strain>
        <tissue evidence="4">Muscle</tissue>
    </source>
</reference>
<gene>
    <name evidence="4" type="ORF">E1301_Tti012714</name>
</gene>